<reference evidence="6 7" key="1">
    <citation type="journal article" date="2018" name="Sci. Rep.">
        <title>Genomic signatures of local adaptation to the degree of environmental predictability in rotifers.</title>
        <authorList>
            <person name="Franch-Gras L."/>
            <person name="Hahn C."/>
            <person name="Garcia-Roger E.M."/>
            <person name="Carmona M.J."/>
            <person name="Serra M."/>
            <person name="Gomez A."/>
        </authorList>
    </citation>
    <scope>NUCLEOTIDE SEQUENCE [LARGE SCALE GENOMIC DNA]</scope>
    <source>
        <strain evidence="6">HYR1</strain>
    </source>
</reference>
<feature type="domain" description="EF-hand" evidence="5">
    <location>
        <begin position="163"/>
        <end position="198"/>
    </location>
</feature>
<keyword evidence="3" id="KW-0677">Repeat</keyword>
<dbReference type="GO" id="GO:0005509">
    <property type="term" value="F:calcium ion binding"/>
    <property type="evidence" value="ECO:0007669"/>
    <property type="project" value="InterPro"/>
</dbReference>
<evidence type="ECO:0000256" key="2">
    <source>
        <dbReference type="ARBA" id="ARBA00022723"/>
    </source>
</evidence>
<dbReference type="SUPFAM" id="SSF47473">
    <property type="entry name" value="EF-hand"/>
    <property type="match status" value="1"/>
</dbReference>
<dbReference type="OrthoDB" id="191686at2759"/>
<gene>
    <name evidence="6" type="ORF">BpHYR1_025857</name>
</gene>
<dbReference type="PANTHER" id="PTHR23055:SF167">
    <property type="entry name" value="EF-HAND DOMAIN-CONTAINING PROTEIN"/>
    <property type="match status" value="1"/>
</dbReference>
<keyword evidence="2" id="KW-0479">Metal-binding</keyword>
<feature type="domain" description="EF-hand" evidence="5">
    <location>
        <begin position="79"/>
        <end position="114"/>
    </location>
</feature>
<evidence type="ECO:0000259" key="5">
    <source>
        <dbReference type="PROSITE" id="PS50222"/>
    </source>
</evidence>
<dbReference type="InterPro" id="IPR002048">
    <property type="entry name" value="EF_hand_dom"/>
</dbReference>
<dbReference type="Gene3D" id="1.10.238.10">
    <property type="entry name" value="EF-hand"/>
    <property type="match status" value="1"/>
</dbReference>
<dbReference type="PRINTS" id="PR00450">
    <property type="entry name" value="RECOVERIN"/>
</dbReference>
<accession>A0A3M7RD72</accession>
<dbReference type="PROSITE" id="PS00018">
    <property type="entry name" value="EF_HAND_1"/>
    <property type="match status" value="1"/>
</dbReference>
<name>A0A3M7RD72_BRAPC</name>
<dbReference type="FunFam" id="1.10.238.10:FF:000009">
    <property type="entry name" value="Visinin-like protein 1"/>
    <property type="match status" value="1"/>
</dbReference>
<organism evidence="6 7">
    <name type="scientific">Brachionus plicatilis</name>
    <name type="common">Marine rotifer</name>
    <name type="synonym">Brachionus muelleri</name>
    <dbReference type="NCBI Taxonomy" id="10195"/>
    <lineage>
        <taxon>Eukaryota</taxon>
        <taxon>Metazoa</taxon>
        <taxon>Spiralia</taxon>
        <taxon>Gnathifera</taxon>
        <taxon>Rotifera</taxon>
        <taxon>Eurotatoria</taxon>
        <taxon>Monogononta</taxon>
        <taxon>Pseudotrocha</taxon>
        <taxon>Ploima</taxon>
        <taxon>Brachionidae</taxon>
        <taxon>Brachionus</taxon>
    </lineage>
</organism>
<dbReference type="EMBL" id="REGN01003648">
    <property type="protein sequence ID" value="RNA21513.1"/>
    <property type="molecule type" value="Genomic_DNA"/>
</dbReference>
<evidence type="ECO:0000313" key="6">
    <source>
        <dbReference type="EMBL" id="RNA21513.1"/>
    </source>
</evidence>
<protein>
    <submittedName>
        <fullName evidence="6">Kv channel-interacting 2 isoform X7</fullName>
    </submittedName>
</protein>
<dbReference type="SMART" id="SM00054">
    <property type="entry name" value="EFh"/>
    <property type="match status" value="2"/>
</dbReference>
<dbReference type="InterPro" id="IPR018247">
    <property type="entry name" value="EF_Hand_1_Ca_BS"/>
</dbReference>
<dbReference type="CDD" id="cd00051">
    <property type="entry name" value="EFh"/>
    <property type="match status" value="2"/>
</dbReference>
<sequence>MDDDDDVLGYYSYENEYEENSQTILRYKPRPIEELVKETRFTRKEIQYMYRGFKQECPSGIVTEQMFKEIYSHFFPQGECSNYARLIFATLDQNSDGTANFEDFLVGLSILSRGTIDEKLRWIFSLYDINKDGKVTKEELLLVITSIYELMGKFTKPQFDENAPRQHVEVVFKKFNSKQDGVITIEDFMQTCYNDESILNSMSTLDTVF</sequence>
<keyword evidence="4" id="KW-0106">Calcium</keyword>
<evidence type="ECO:0000256" key="1">
    <source>
        <dbReference type="ARBA" id="ARBA00006049"/>
    </source>
</evidence>
<keyword evidence="7" id="KW-1185">Reference proteome</keyword>
<dbReference type="STRING" id="10195.A0A3M7RD72"/>
<dbReference type="Pfam" id="PF13499">
    <property type="entry name" value="EF-hand_7"/>
    <property type="match status" value="1"/>
</dbReference>
<dbReference type="InterPro" id="IPR011992">
    <property type="entry name" value="EF-hand-dom_pair"/>
</dbReference>
<dbReference type="Proteomes" id="UP000276133">
    <property type="component" value="Unassembled WGS sequence"/>
</dbReference>
<comment type="similarity">
    <text evidence="1">Belongs to the recoverin family.</text>
</comment>
<evidence type="ECO:0000256" key="4">
    <source>
        <dbReference type="ARBA" id="ARBA00022837"/>
    </source>
</evidence>
<feature type="domain" description="EF-hand" evidence="5">
    <location>
        <begin position="115"/>
        <end position="150"/>
    </location>
</feature>
<proteinExistence type="inferred from homology"/>
<evidence type="ECO:0000313" key="7">
    <source>
        <dbReference type="Proteomes" id="UP000276133"/>
    </source>
</evidence>
<dbReference type="PANTHER" id="PTHR23055">
    <property type="entry name" value="CALCIUM BINDING PROTEINS"/>
    <property type="match status" value="1"/>
</dbReference>
<evidence type="ECO:0000256" key="3">
    <source>
        <dbReference type="ARBA" id="ARBA00022737"/>
    </source>
</evidence>
<comment type="caution">
    <text evidence="6">The sequence shown here is derived from an EMBL/GenBank/DDBJ whole genome shotgun (WGS) entry which is preliminary data.</text>
</comment>
<dbReference type="InterPro" id="IPR028846">
    <property type="entry name" value="Recoverin"/>
</dbReference>
<dbReference type="AlphaFoldDB" id="A0A3M7RD72"/>
<dbReference type="PROSITE" id="PS50222">
    <property type="entry name" value="EF_HAND_2"/>
    <property type="match status" value="3"/>
</dbReference>